<sequence>MGQAFGLMSGFAFLIYWMDKAAAQRQGRRVAENSLHLLALLCGWPGALLAQGLLRHKTQKMAFQLVFWLTVIANVGVMGWLLSSRA</sequence>
<dbReference type="InterPro" id="IPR010718">
    <property type="entry name" value="DUF1294"/>
</dbReference>
<proteinExistence type="predicted"/>
<dbReference type="InterPro" id="IPR012156">
    <property type="entry name" value="Cold_shock_CspA"/>
</dbReference>
<dbReference type="GO" id="GO:0003677">
    <property type="term" value="F:DNA binding"/>
    <property type="evidence" value="ECO:0007669"/>
    <property type="project" value="UniProtKB-KW"/>
</dbReference>
<keyword evidence="3" id="KW-1185">Reference proteome</keyword>
<dbReference type="Proteomes" id="UP000030518">
    <property type="component" value="Unassembled WGS sequence"/>
</dbReference>
<protein>
    <submittedName>
        <fullName evidence="2">Cold-shock DNA-binding domain protein</fullName>
    </submittedName>
</protein>
<dbReference type="EMBL" id="JRKJ01000023">
    <property type="protein sequence ID" value="KGQ17927.1"/>
    <property type="molecule type" value="Genomic_DNA"/>
</dbReference>
<keyword evidence="1" id="KW-0812">Transmembrane</keyword>
<evidence type="ECO:0000313" key="2">
    <source>
        <dbReference type="EMBL" id="KGQ17927.1"/>
    </source>
</evidence>
<dbReference type="PIRSF" id="PIRSF002599">
    <property type="entry name" value="Cold_shock_A"/>
    <property type="match status" value="1"/>
</dbReference>
<accession>A0A0A2WGU3</accession>
<evidence type="ECO:0000256" key="1">
    <source>
        <dbReference type="SAM" id="Phobius"/>
    </source>
</evidence>
<dbReference type="PATRIC" id="fig|1300345.3.peg.2831"/>
<feature type="transmembrane region" description="Helical" evidence="1">
    <location>
        <begin position="33"/>
        <end position="54"/>
    </location>
</feature>
<keyword evidence="2" id="KW-0238">DNA-binding</keyword>
<comment type="caution">
    <text evidence="2">The sequence shown here is derived from an EMBL/GenBank/DDBJ whole genome shotgun (WGS) entry which is preliminary data.</text>
</comment>
<dbReference type="eggNOG" id="COG3326">
    <property type="taxonomic scope" value="Bacteria"/>
</dbReference>
<dbReference type="Pfam" id="PF06961">
    <property type="entry name" value="DUF1294"/>
    <property type="match status" value="1"/>
</dbReference>
<dbReference type="AlphaFoldDB" id="A0A0A2WGU3"/>
<keyword evidence="1" id="KW-0472">Membrane</keyword>
<keyword evidence="1" id="KW-1133">Transmembrane helix</keyword>
<reference evidence="2 3" key="1">
    <citation type="submission" date="2014-09" db="EMBL/GenBank/DDBJ databases">
        <title>Genome sequences of Lysobacter dokdonensis DS-58.</title>
        <authorList>
            <person name="Kim J.F."/>
            <person name="Kwak M.-J."/>
        </authorList>
    </citation>
    <scope>NUCLEOTIDE SEQUENCE [LARGE SCALE GENOMIC DNA]</scope>
    <source>
        <strain evidence="2 3">DS-58</strain>
    </source>
</reference>
<gene>
    <name evidence="2" type="ORF">LF41_1781</name>
</gene>
<feature type="transmembrane region" description="Helical" evidence="1">
    <location>
        <begin position="61"/>
        <end position="82"/>
    </location>
</feature>
<name>A0A0A2WGU3_9GAMM</name>
<evidence type="ECO:0000313" key="3">
    <source>
        <dbReference type="Proteomes" id="UP000030518"/>
    </source>
</evidence>
<organism evidence="2 3">
    <name type="scientific">Lysobacter dokdonensis DS-58</name>
    <dbReference type="NCBI Taxonomy" id="1300345"/>
    <lineage>
        <taxon>Bacteria</taxon>
        <taxon>Pseudomonadati</taxon>
        <taxon>Pseudomonadota</taxon>
        <taxon>Gammaproteobacteria</taxon>
        <taxon>Lysobacterales</taxon>
        <taxon>Lysobacteraceae</taxon>
        <taxon>Noviluteimonas</taxon>
    </lineage>
</organism>